<feature type="transmembrane region" description="Helical" evidence="1">
    <location>
        <begin position="9"/>
        <end position="31"/>
    </location>
</feature>
<protein>
    <submittedName>
        <fullName evidence="3">DUF1648 domain-containing protein</fullName>
    </submittedName>
</protein>
<dbReference type="InterPro" id="IPR012867">
    <property type="entry name" value="DUF1648"/>
</dbReference>
<keyword evidence="1" id="KW-0812">Transmembrane</keyword>
<sequence>MATIRTRRALLAGIPPLIALAPVITLLATAVGGLPDPMASHFGWSGSADGYAGRSAIIVMAAVLAVGLALLFGLVAHQGGTRNVPGSRWDTARWLVGVSWATAGLVGVVLFGSVVANLGLTDPAEAVLPWWTFPLGLLTAVVAGAVGGLVAPRTPGSGEEAQAVTPMTIGPTEQISWSRTVGSPWFPLVGAALVVAGGALGIAVNPVAGIGALVAGVAVTLLARARVTVDRRGLTVALGLIGWPRLRVPADDVASVTVADISPAQFGGWGYRVVPGGRGVIIRSGPALVVTRRSGRQVTVTVDDPETAAGVLAGVANAKGGPC</sequence>
<organism evidence="3 4">
    <name type="scientific">Pseudonocardia alaniniphila</name>
    <dbReference type="NCBI Taxonomy" id="75291"/>
    <lineage>
        <taxon>Bacteria</taxon>
        <taxon>Bacillati</taxon>
        <taxon>Actinomycetota</taxon>
        <taxon>Actinomycetes</taxon>
        <taxon>Pseudonocardiales</taxon>
        <taxon>Pseudonocardiaceae</taxon>
        <taxon>Pseudonocardia</taxon>
    </lineage>
</organism>
<feature type="transmembrane region" description="Helical" evidence="1">
    <location>
        <begin position="51"/>
        <end position="74"/>
    </location>
</feature>
<feature type="transmembrane region" description="Helical" evidence="1">
    <location>
        <begin position="185"/>
        <end position="204"/>
    </location>
</feature>
<evidence type="ECO:0000313" key="3">
    <source>
        <dbReference type="EMBL" id="MCH6171063.1"/>
    </source>
</evidence>
<dbReference type="EMBL" id="JAKXMK010000039">
    <property type="protein sequence ID" value="MCH6171063.1"/>
    <property type="molecule type" value="Genomic_DNA"/>
</dbReference>
<evidence type="ECO:0000259" key="2">
    <source>
        <dbReference type="Pfam" id="PF07853"/>
    </source>
</evidence>
<feature type="transmembrane region" description="Helical" evidence="1">
    <location>
        <begin position="210"/>
        <end position="227"/>
    </location>
</feature>
<evidence type="ECO:0000256" key="1">
    <source>
        <dbReference type="SAM" id="Phobius"/>
    </source>
</evidence>
<accession>A0ABS9TR90</accession>
<dbReference type="RefSeq" id="WP_241041869.1">
    <property type="nucleotide sequence ID" value="NZ_BAAAJF010000069.1"/>
</dbReference>
<comment type="caution">
    <text evidence="3">The sequence shown here is derived from an EMBL/GenBank/DDBJ whole genome shotgun (WGS) entry which is preliminary data.</text>
</comment>
<evidence type="ECO:0000313" key="4">
    <source>
        <dbReference type="Proteomes" id="UP001299970"/>
    </source>
</evidence>
<keyword evidence="1" id="KW-1133">Transmembrane helix</keyword>
<gene>
    <name evidence="3" type="ORF">MMF94_35625</name>
</gene>
<proteinExistence type="predicted"/>
<keyword evidence="1" id="KW-0472">Membrane</keyword>
<feature type="transmembrane region" description="Helical" evidence="1">
    <location>
        <begin position="94"/>
        <end position="116"/>
    </location>
</feature>
<feature type="domain" description="DUF1648" evidence="2">
    <location>
        <begin position="17"/>
        <end position="63"/>
    </location>
</feature>
<reference evidence="3 4" key="1">
    <citation type="submission" date="2022-03" db="EMBL/GenBank/DDBJ databases">
        <title>Pseudonocardia alaer sp. nov., a novel actinomycete isolated from reed forest soil.</title>
        <authorList>
            <person name="Wang L."/>
        </authorList>
    </citation>
    <scope>NUCLEOTIDE SEQUENCE [LARGE SCALE GENOMIC DNA]</scope>
    <source>
        <strain evidence="3 4">Y-16303</strain>
    </source>
</reference>
<keyword evidence="4" id="KW-1185">Reference proteome</keyword>
<dbReference type="Proteomes" id="UP001299970">
    <property type="component" value="Unassembled WGS sequence"/>
</dbReference>
<feature type="transmembrane region" description="Helical" evidence="1">
    <location>
        <begin position="128"/>
        <end position="151"/>
    </location>
</feature>
<name>A0ABS9TR90_9PSEU</name>
<dbReference type="Pfam" id="PF07853">
    <property type="entry name" value="DUF1648"/>
    <property type="match status" value="1"/>
</dbReference>